<evidence type="ECO:0000313" key="1">
    <source>
        <dbReference type="EMBL" id="KAK8223905.1"/>
    </source>
</evidence>
<dbReference type="EMBL" id="JBBWRZ010000013">
    <property type="protein sequence ID" value="KAK8223905.1"/>
    <property type="molecule type" value="Genomic_DNA"/>
</dbReference>
<sequence>MRGVLLCCSIKSPLHWNSGSPTGREHAGSEADRGIGRLAAISWRGVIRQTAWLHPRGTVALPALLPRGTRETQHMDGAGGYDAQARTHPLDHPPVRPPNDSLNPTTPLLVDHPHAYKRSCVTWLYYRLAHQSHRGRQISCGRTSAQVLEGDGTMAIDVRGGFCKIRPRAYNASTGREEFLDIICRIGGCSAMGTILGFTGVMNYNRPAG</sequence>
<gene>
    <name evidence="1" type="ORF">HDK90DRAFT_107220</name>
</gene>
<comment type="caution">
    <text evidence="1">The sequence shown here is derived from an EMBL/GenBank/DDBJ whole genome shotgun (WGS) entry which is preliminary data.</text>
</comment>
<evidence type="ECO:0000313" key="2">
    <source>
        <dbReference type="Proteomes" id="UP001492380"/>
    </source>
</evidence>
<protein>
    <submittedName>
        <fullName evidence="1">Uncharacterized protein</fullName>
    </submittedName>
</protein>
<proteinExistence type="predicted"/>
<name>A0ABR1YBT4_9PEZI</name>
<organism evidence="1 2">
    <name type="scientific">Phyllosticta capitalensis</name>
    <dbReference type="NCBI Taxonomy" id="121624"/>
    <lineage>
        <taxon>Eukaryota</taxon>
        <taxon>Fungi</taxon>
        <taxon>Dikarya</taxon>
        <taxon>Ascomycota</taxon>
        <taxon>Pezizomycotina</taxon>
        <taxon>Dothideomycetes</taxon>
        <taxon>Dothideomycetes incertae sedis</taxon>
        <taxon>Botryosphaeriales</taxon>
        <taxon>Phyllostictaceae</taxon>
        <taxon>Phyllosticta</taxon>
    </lineage>
</organism>
<keyword evidence="2" id="KW-1185">Reference proteome</keyword>
<accession>A0ABR1YBT4</accession>
<reference evidence="1 2" key="1">
    <citation type="submission" date="2024-04" db="EMBL/GenBank/DDBJ databases">
        <title>Phyllosticta paracitricarpa is synonymous to the EU quarantine fungus P. citricarpa based on phylogenomic analyses.</title>
        <authorList>
            <consortium name="Lawrence Berkeley National Laboratory"/>
            <person name="Van Ingen-Buijs V.A."/>
            <person name="Van Westerhoven A.C."/>
            <person name="Haridas S."/>
            <person name="Skiadas P."/>
            <person name="Martin F."/>
            <person name="Groenewald J.Z."/>
            <person name="Crous P.W."/>
            <person name="Seidl M.F."/>
        </authorList>
    </citation>
    <scope>NUCLEOTIDE SEQUENCE [LARGE SCALE GENOMIC DNA]</scope>
    <source>
        <strain evidence="1 2">CBS 123374</strain>
    </source>
</reference>
<dbReference type="Proteomes" id="UP001492380">
    <property type="component" value="Unassembled WGS sequence"/>
</dbReference>